<feature type="region of interest" description="Disordered" evidence="1">
    <location>
        <begin position="92"/>
        <end position="150"/>
    </location>
</feature>
<proteinExistence type="predicted"/>
<evidence type="ECO:0000313" key="3">
    <source>
        <dbReference type="Proteomes" id="UP001309876"/>
    </source>
</evidence>
<reference evidence="2 3" key="1">
    <citation type="submission" date="2023-08" db="EMBL/GenBank/DDBJ databases">
        <title>Black Yeasts Isolated from many extreme environments.</title>
        <authorList>
            <person name="Coleine C."/>
            <person name="Stajich J.E."/>
            <person name="Selbmann L."/>
        </authorList>
    </citation>
    <scope>NUCLEOTIDE SEQUENCE [LARGE SCALE GENOMIC DNA]</scope>
    <source>
        <strain evidence="2 3">CCFEE 5910</strain>
    </source>
</reference>
<gene>
    <name evidence="2" type="ORF">LTR05_000045</name>
</gene>
<organism evidence="2 3">
    <name type="scientific">Lithohypha guttulata</name>
    <dbReference type="NCBI Taxonomy" id="1690604"/>
    <lineage>
        <taxon>Eukaryota</taxon>
        <taxon>Fungi</taxon>
        <taxon>Dikarya</taxon>
        <taxon>Ascomycota</taxon>
        <taxon>Pezizomycotina</taxon>
        <taxon>Eurotiomycetes</taxon>
        <taxon>Chaetothyriomycetidae</taxon>
        <taxon>Chaetothyriales</taxon>
        <taxon>Trichomeriaceae</taxon>
        <taxon>Lithohypha</taxon>
    </lineage>
</organism>
<feature type="region of interest" description="Disordered" evidence="1">
    <location>
        <begin position="179"/>
        <end position="211"/>
    </location>
</feature>
<dbReference type="AlphaFoldDB" id="A0AAN7T3V4"/>
<evidence type="ECO:0000256" key="1">
    <source>
        <dbReference type="SAM" id="MobiDB-lite"/>
    </source>
</evidence>
<evidence type="ECO:0000313" key="2">
    <source>
        <dbReference type="EMBL" id="KAK5089878.1"/>
    </source>
</evidence>
<sequence>MQAVQLSLPKDAISGNHFNVYDGVGGNNLGPGSQYFNTDAGVVIHYNGTGNPTFNIYLRASSLAGKSSLLRPTKSAQDLKDGQQTQLIAEVHRSPSFQDKLRRSQPATRPEGRAPSLPPRRHNSRPGLIGSYSNESVPEIPAASSADHPEPDIALLPQALISVESDLASNNKLIELSQVSEDTPSLASTRSASPSPTRKDDDQSNGRGEVQIGDWSLSTAIPHRKRDLFRASSAVALFSIMSHIGIVGTISYPDTRSTAATPA</sequence>
<dbReference type="Proteomes" id="UP001309876">
    <property type="component" value="Unassembled WGS sequence"/>
</dbReference>
<comment type="caution">
    <text evidence="2">The sequence shown here is derived from an EMBL/GenBank/DDBJ whole genome shotgun (WGS) entry which is preliminary data.</text>
</comment>
<dbReference type="EMBL" id="JAVRRJ010000001">
    <property type="protein sequence ID" value="KAK5089878.1"/>
    <property type="molecule type" value="Genomic_DNA"/>
</dbReference>
<name>A0AAN7T3V4_9EURO</name>
<protein>
    <submittedName>
        <fullName evidence="2">Uncharacterized protein</fullName>
    </submittedName>
</protein>
<feature type="compositionally biased region" description="Polar residues" evidence="1">
    <location>
        <begin position="179"/>
        <end position="196"/>
    </location>
</feature>
<accession>A0AAN7T3V4</accession>
<keyword evidence="3" id="KW-1185">Reference proteome</keyword>